<name>A0ACC1A713_9ROSI</name>
<keyword evidence="2" id="KW-1185">Reference proteome</keyword>
<dbReference type="EMBL" id="CM047908">
    <property type="protein sequence ID" value="KAJ0082602.1"/>
    <property type="molecule type" value="Genomic_DNA"/>
</dbReference>
<protein>
    <submittedName>
        <fullName evidence="1">Uncharacterized protein</fullName>
    </submittedName>
</protein>
<dbReference type="Proteomes" id="UP001164250">
    <property type="component" value="Chromosome 12"/>
</dbReference>
<sequence length="108" mass="12160">MDGLQIRKNEMWVPVKPLPGAFIINIGNFLEIVTNGTYPSIEHRATINSMKERFSIATFYSPDTNRDMGPASSLITPENPALFKRISVTDTTRDTFPANCRENHTLMS</sequence>
<gene>
    <name evidence="1" type="ORF">Patl1_10249</name>
</gene>
<reference evidence="2" key="1">
    <citation type="journal article" date="2023" name="G3 (Bethesda)">
        <title>Genome assembly and association tests identify interacting loci associated with vigor, precocity, and sex in interspecific pistachio rootstocks.</title>
        <authorList>
            <person name="Palmer W."/>
            <person name="Jacygrad E."/>
            <person name="Sagayaradj S."/>
            <person name="Cavanaugh K."/>
            <person name="Han R."/>
            <person name="Bertier L."/>
            <person name="Beede B."/>
            <person name="Kafkas S."/>
            <person name="Golino D."/>
            <person name="Preece J."/>
            <person name="Michelmore R."/>
        </authorList>
    </citation>
    <scope>NUCLEOTIDE SEQUENCE [LARGE SCALE GENOMIC DNA]</scope>
</reference>
<evidence type="ECO:0000313" key="1">
    <source>
        <dbReference type="EMBL" id="KAJ0082602.1"/>
    </source>
</evidence>
<organism evidence="1 2">
    <name type="scientific">Pistacia atlantica</name>
    <dbReference type="NCBI Taxonomy" id="434234"/>
    <lineage>
        <taxon>Eukaryota</taxon>
        <taxon>Viridiplantae</taxon>
        <taxon>Streptophyta</taxon>
        <taxon>Embryophyta</taxon>
        <taxon>Tracheophyta</taxon>
        <taxon>Spermatophyta</taxon>
        <taxon>Magnoliopsida</taxon>
        <taxon>eudicotyledons</taxon>
        <taxon>Gunneridae</taxon>
        <taxon>Pentapetalae</taxon>
        <taxon>rosids</taxon>
        <taxon>malvids</taxon>
        <taxon>Sapindales</taxon>
        <taxon>Anacardiaceae</taxon>
        <taxon>Pistacia</taxon>
    </lineage>
</organism>
<accession>A0ACC1A713</accession>
<proteinExistence type="predicted"/>
<evidence type="ECO:0000313" key="2">
    <source>
        <dbReference type="Proteomes" id="UP001164250"/>
    </source>
</evidence>
<comment type="caution">
    <text evidence="1">The sequence shown here is derived from an EMBL/GenBank/DDBJ whole genome shotgun (WGS) entry which is preliminary data.</text>
</comment>